<dbReference type="GO" id="GO:0005524">
    <property type="term" value="F:ATP binding"/>
    <property type="evidence" value="ECO:0007669"/>
    <property type="project" value="UniProtKB-KW"/>
</dbReference>
<dbReference type="RefSeq" id="XP_004036649.1">
    <property type="nucleotide sequence ID" value="XM_004036601.1"/>
</dbReference>
<evidence type="ECO:0000256" key="5">
    <source>
        <dbReference type="ARBA" id="ARBA00022737"/>
    </source>
</evidence>
<dbReference type="EMBL" id="GL983609">
    <property type="protein sequence ID" value="EGR32663.1"/>
    <property type="molecule type" value="Genomic_DNA"/>
</dbReference>
<keyword evidence="7" id="KW-0067">ATP-binding</keyword>
<feature type="transmembrane region" description="Helical" evidence="10">
    <location>
        <begin position="238"/>
        <end position="260"/>
    </location>
</feature>
<evidence type="ECO:0000256" key="1">
    <source>
        <dbReference type="ARBA" id="ARBA00004141"/>
    </source>
</evidence>
<comment type="subcellular location">
    <subcellularLocation>
        <location evidence="1">Membrane</location>
        <topology evidence="1">Multi-pass membrane protein</topology>
    </subcellularLocation>
</comment>
<keyword evidence="8 10" id="KW-1133">Transmembrane helix</keyword>
<dbReference type="OrthoDB" id="10255969at2759"/>
<dbReference type="InParanoid" id="G0QQ42"/>
<dbReference type="InterPro" id="IPR026082">
    <property type="entry name" value="ABCA"/>
</dbReference>
<dbReference type="GO" id="GO:0016887">
    <property type="term" value="F:ATP hydrolysis activity"/>
    <property type="evidence" value="ECO:0007669"/>
    <property type="project" value="InterPro"/>
</dbReference>
<dbReference type="PANTHER" id="PTHR19229:SF36">
    <property type="entry name" value="ATP-BINDING CASSETTE SUB-FAMILY A MEMBER 2"/>
    <property type="match status" value="1"/>
</dbReference>
<evidence type="ECO:0000256" key="10">
    <source>
        <dbReference type="SAM" id="Phobius"/>
    </source>
</evidence>
<dbReference type="InterPro" id="IPR003593">
    <property type="entry name" value="AAA+_ATPase"/>
</dbReference>
<feature type="domain" description="ABC transporter" evidence="11">
    <location>
        <begin position="323"/>
        <end position="553"/>
    </location>
</feature>
<dbReference type="InterPro" id="IPR013525">
    <property type="entry name" value="ABC2_TM"/>
</dbReference>
<dbReference type="eggNOG" id="KOG0059">
    <property type="taxonomic scope" value="Eukaryota"/>
</dbReference>
<dbReference type="SUPFAM" id="SSF52540">
    <property type="entry name" value="P-loop containing nucleoside triphosphate hydrolases"/>
    <property type="match status" value="1"/>
</dbReference>
<proteinExistence type="inferred from homology"/>
<evidence type="ECO:0000256" key="8">
    <source>
        <dbReference type="ARBA" id="ARBA00022989"/>
    </source>
</evidence>
<sequence>MYNTTRPYDVPPTLTDEVLFYKKENKNLYYDLWFSSGFLQIQNFVDNAILAKLLNDQGKTKKQISIQVTPFKMAQYIKDELITYLKGQMGIFLVLPLIVTFLRMCSGILTEKEKKIREGMKIMGMSNFSFYSSWISCDYLLIFVWHWLFCVSLIIQSIFITSFFSRAKLGNIVSMVFFLVMFMIKFIIGNNNLPLKTKLGASVSSQTSFTLAADIFLLVENEGTGITWSQASNMVDNFSIGISMGMCILNIFIFAILSWYCEQVIPNEFGKKKHPLFFITCLFKKNIEHGKEFYEDKENLIPKENVEEVQAGLKQQEQNQEVLRLNNVYKVYNNGKKAVNGVNLTMYKNQIFCLLGHNGAGKTTTISMLTGMLEFSQGQAEVYGKNITNEIEDIRKFMGVCPQHDILFDNLTVKEHLELYAVFKGMDNKDIPLAVHKAIIDVDLAEKTNELSKNLSGGQKRRLSVAIAFIGGSKLIYLDEPTSGMDTSARRYIWDMLKKYKNDKIIVLTTHFMDEADYLGDRIGIMGEGKLICCGSSVFLKNRFGVGYNLTISKQNKDSPSSNIVNLVKGIIAEAKNTTLQSANKKDIDDQQELSFQLPIQCLNQFENLFNQLDSQKEQLGIASYGISITTLQEVFLKVAELPQQDSNSIKIQPDVQEQVKDQLDDFDLNSIRIKKSFSLFCIHFAALILKRILYFKRDTKGFICEIFLPCLVVVGGLSILLITFIQQDPPIFLEAGYYGNQDIIVGGIPTQTEMSSVLGNVASNIKWQLDYQTDVRKWEDLNFDNRSIDRHGAYWFIQKPGVPVQN</sequence>
<evidence type="ECO:0000256" key="3">
    <source>
        <dbReference type="ARBA" id="ARBA00022448"/>
    </source>
</evidence>
<dbReference type="InterPro" id="IPR003439">
    <property type="entry name" value="ABC_transporter-like_ATP-bd"/>
</dbReference>
<name>G0QQ42_ICHMU</name>
<dbReference type="GeneID" id="14908826"/>
<dbReference type="PANTHER" id="PTHR19229">
    <property type="entry name" value="ATP-BINDING CASSETTE TRANSPORTER SUBFAMILY A ABCA"/>
    <property type="match status" value="1"/>
</dbReference>
<keyword evidence="5" id="KW-0677">Repeat</keyword>
<dbReference type="Pfam" id="PF00005">
    <property type="entry name" value="ABC_tran"/>
    <property type="match status" value="1"/>
</dbReference>
<keyword evidence="13" id="KW-1185">Reference proteome</keyword>
<organism evidence="12 13">
    <name type="scientific">Ichthyophthirius multifiliis</name>
    <name type="common">White spot disease agent</name>
    <name type="synonym">Ich</name>
    <dbReference type="NCBI Taxonomy" id="5932"/>
    <lineage>
        <taxon>Eukaryota</taxon>
        <taxon>Sar</taxon>
        <taxon>Alveolata</taxon>
        <taxon>Ciliophora</taxon>
        <taxon>Intramacronucleata</taxon>
        <taxon>Oligohymenophorea</taxon>
        <taxon>Hymenostomatida</taxon>
        <taxon>Ophryoglenina</taxon>
        <taxon>Ichthyophthirius</taxon>
    </lineage>
</organism>
<dbReference type="AlphaFoldDB" id="G0QQ42"/>
<dbReference type="STRING" id="857967.G0QQ42"/>
<feature type="transmembrane region" description="Helical" evidence="10">
    <location>
        <begin position="678"/>
        <end position="695"/>
    </location>
</feature>
<keyword evidence="4 10" id="KW-0812">Transmembrane</keyword>
<dbReference type="Pfam" id="PF12698">
    <property type="entry name" value="ABC2_membrane_3"/>
    <property type="match status" value="1"/>
</dbReference>
<dbReference type="Proteomes" id="UP000008983">
    <property type="component" value="Unassembled WGS sequence"/>
</dbReference>
<evidence type="ECO:0000256" key="2">
    <source>
        <dbReference type="ARBA" id="ARBA00008869"/>
    </source>
</evidence>
<dbReference type="FunFam" id="3.40.50.300:FF:000298">
    <property type="entry name" value="ATP-binding cassette sub-family A member 12"/>
    <property type="match status" value="1"/>
</dbReference>
<evidence type="ECO:0000259" key="11">
    <source>
        <dbReference type="PROSITE" id="PS50893"/>
    </source>
</evidence>
<dbReference type="GO" id="GO:0016020">
    <property type="term" value="C:membrane"/>
    <property type="evidence" value="ECO:0007669"/>
    <property type="project" value="UniProtKB-SubCell"/>
</dbReference>
<dbReference type="GO" id="GO:0005319">
    <property type="term" value="F:lipid transporter activity"/>
    <property type="evidence" value="ECO:0007669"/>
    <property type="project" value="TreeGrafter"/>
</dbReference>
<accession>G0QQ42</accession>
<comment type="similarity">
    <text evidence="2">Belongs to the ABC transporter superfamily. ABCA family.</text>
</comment>
<dbReference type="SMART" id="SM00382">
    <property type="entry name" value="AAA"/>
    <property type="match status" value="1"/>
</dbReference>
<keyword evidence="9 10" id="KW-0472">Membrane</keyword>
<evidence type="ECO:0000256" key="7">
    <source>
        <dbReference type="ARBA" id="ARBA00022840"/>
    </source>
</evidence>
<dbReference type="Gene3D" id="3.40.50.300">
    <property type="entry name" value="P-loop containing nucleotide triphosphate hydrolases"/>
    <property type="match status" value="1"/>
</dbReference>
<protein>
    <recommendedName>
        <fullName evidence="11">ABC transporter domain-containing protein</fullName>
    </recommendedName>
</protein>
<dbReference type="CDD" id="cd03263">
    <property type="entry name" value="ABC_subfamily_A"/>
    <property type="match status" value="1"/>
</dbReference>
<dbReference type="GO" id="GO:0140359">
    <property type="term" value="F:ABC-type transporter activity"/>
    <property type="evidence" value="ECO:0007669"/>
    <property type="project" value="InterPro"/>
</dbReference>
<reference evidence="12 13" key="1">
    <citation type="submission" date="2011-07" db="EMBL/GenBank/DDBJ databases">
        <authorList>
            <person name="Coyne R."/>
            <person name="Brami D."/>
            <person name="Johnson J."/>
            <person name="Hostetler J."/>
            <person name="Hannick L."/>
            <person name="Clark T."/>
            <person name="Cassidy-Hanley D."/>
            <person name="Inman J."/>
        </authorList>
    </citation>
    <scope>NUCLEOTIDE SEQUENCE [LARGE SCALE GENOMIC DNA]</scope>
    <source>
        <strain evidence="12 13">G5</strain>
    </source>
</reference>
<evidence type="ECO:0000256" key="4">
    <source>
        <dbReference type="ARBA" id="ARBA00022692"/>
    </source>
</evidence>
<keyword evidence="3" id="KW-0813">Transport</keyword>
<dbReference type="PROSITE" id="PS00211">
    <property type="entry name" value="ABC_TRANSPORTER_1"/>
    <property type="match status" value="1"/>
</dbReference>
<evidence type="ECO:0000313" key="13">
    <source>
        <dbReference type="Proteomes" id="UP000008983"/>
    </source>
</evidence>
<dbReference type="InterPro" id="IPR017871">
    <property type="entry name" value="ABC_transporter-like_CS"/>
</dbReference>
<dbReference type="InterPro" id="IPR027417">
    <property type="entry name" value="P-loop_NTPase"/>
</dbReference>
<evidence type="ECO:0000256" key="6">
    <source>
        <dbReference type="ARBA" id="ARBA00022741"/>
    </source>
</evidence>
<feature type="transmembrane region" description="Helical" evidence="10">
    <location>
        <begin position="707"/>
        <end position="726"/>
    </location>
</feature>
<keyword evidence="6" id="KW-0547">Nucleotide-binding</keyword>
<gene>
    <name evidence="12" type="ORF">IMG5_075120</name>
</gene>
<dbReference type="FunCoup" id="G0QQ42">
    <property type="interactions" value="32"/>
</dbReference>
<evidence type="ECO:0000256" key="9">
    <source>
        <dbReference type="ARBA" id="ARBA00023136"/>
    </source>
</evidence>
<feature type="transmembrane region" description="Helical" evidence="10">
    <location>
        <begin position="169"/>
        <end position="188"/>
    </location>
</feature>
<feature type="transmembrane region" description="Helical" evidence="10">
    <location>
        <begin position="89"/>
        <end position="109"/>
    </location>
</feature>
<evidence type="ECO:0000313" key="12">
    <source>
        <dbReference type="EMBL" id="EGR32663.1"/>
    </source>
</evidence>
<dbReference type="OMA" id="RTIWSLF"/>
<dbReference type="PROSITE" id="PS50893">
    <property type="entry name" value="ABC_TRANSPORTER_2"/>
    <property type="match status" value="1"/>
</dbReference>
<feature type="transmembrane region" description="Helical" evidence="10">
    <location>
        <begin position="130"/>
        <end position="163"/>
    </location>
</feature>
<feature type="non-terminal residue" evidence="12">
    <location>
        <position position="807"/>
    </location>
</feature>